<evidence type="ECO:0000256" key="2">
    <source>
        <dbReference type="ARBA" id="ARBA00023002"/>
    </source>
</evidence>
<dbReference type="CDD" id="cd05233">
    <property type="entry name" value="SDR_c"/>
    <property type="match status" value="1"/>
</dbReference>
<dbReference type="InterPro" id="IPR036291">
    <property type="entry name" value="NAD(P)-bd_dom_sf"/>
</dbReference>
<dbReference type="Proteomes" id="UP000560081">
    <property type="component" value="Unassembled WGS sequence"/>
</dbReference>
<dbReference type="OrthoDB" id="9803333at2"/>
<name>A0A4Y8WVJ4_9MICC</name>
<dbReference type="EMBL" id="JACHMC010000001">
    <property type="protein sequence ID" value="MBB4882598.1"/>
    <property type="molecule type" value="Genomic_DNA"/>
</dbReference>
<keyword evidence="2 3" id="KW-0560">Oxidoreductase</keyword>
<protein>
    <submittedName>
        <fullName evidence="3">3-oxoacyl-[acyl-carrier protein] reductase</fullName>
        <ecNumber evidence="3">1.1.1.100</ecNumber>
    </submittedName>
</protein>
<dbReference type="EC" id="1.1.1.100" evidence="3"/>
<dbReference type="Gene3D" id="3.40.50.720">
    <property type="entry name" value="NAD(P)-binding Rossmann-like Domain"/>
    <property type="match status" value="1"/>
</dbReference>
<dbReference type="PANTHER" id="PTHR48107">
    <property type="entry name" value="NADPH-DEPENDENT ALDEHYDE REDUCTASE-LIKE PROTEIN, CHLOROPLASTIC-RELATED"/>
    <property type="match status" value="1"/>
</dbReference>
<proteinExistence type="inferred from homology"/>
<dbReference type="RefSeq" id="WP_135031004.1">
    <property type="nucleotide sequence ID" value="NZ_BMLA01000001.1"/>
</dbReference>
<reference evidence="3 4" key="1">
    <citation type="submission" date="2020-08" db="EMBL/GenBank/DDBJ databases">
        <title>Sequencing the genomes of 1000 actinobacteria strains.</title>
        <authorList>
            <person name="Klenk H.-P."/>
        </authorList>
    </citation>
    <scope>NUCLEOTIDE SEQUENCE [LARGE SCALE GENOMIC DNA]</scope>
    <source>
        <strain evidence="3 4">DSM 19079</strain>
    </source>
</reference>
<dbReference type="InterPro" id="IPR002347">
    <property type="entry name" value="SDR_fam"/>
</dbReference>
<dbReference type="SUPFAM" id="SSF51735">
    <property type="entry name" value="NAD(P)-binding Rossmann-fold domains"/>
    <property type="match status" value="1"/>
</dbReference>
<comment type="similarity">
    <text evidence="1">Belongs to the short-chain dehydrogenases/reductases (SDR) family.</text>
</comment>
<evidence type="ECO:0000313" key="3">
    <source>
        <dbReference type="EMBL" id="MBB4882598.1"/>
    </source>
</evidence>
<keyword evidence="4" id="KW-1185">Reference proteome</keyword>
<comment type="caution">
    <text evidence="3">The sequence shown here is derived from an EMBL/GenBank/DDBJ whole genome shotgun (WGS) entry which is preliminary data.</text>
</comment>
<gene>
    <name evidence="3" type="ORF">BJ976_000949</name>
</gene>
<dbReference type="Pfam" id="PF13561">
    <property type="entry name" value="adh_short_C2"/>
    <property type="match status" value="1"/>
</dbReference>
<evidence type="ECO:0000313" key="4">
    <source>
        <dbReference type="Proteomes" id="UP000560081"/>
    </source>
</evidence>
<dbReference type="GO" id="GO:0004316">
    <property type="term" value="F:3-oxoacyl-[acyl-carrier-protein] reductase (NADPH) activity"/>
    <property type="evidence" value="ECO:0007669"/>
    <property type="project" value="UniProtKB-EC"/>
</dbReference>
<organism evidence="3 4">
    <name type="scientific">Micrococcus flavus</name>
    <dbReference type="NCBI Taxonomy" id="384602"/>
    <lineage>
        <taxon>Bacteria</taxon>
        <taxon>Bacillati</taxon>
        <taxon>Actinomycetota</taxon>
        <taxon>Actinomycetes</taxon>
        <taxon>Micrococcales</taxon>
        <taxon>Micrococcaceae</taxon>
        <taxon>Micrococcus</taxon>
    </lineage>
</organism>
<dbReference type="PANTHER" id="PTHR48107:SF7">
    <property type="entry name" value="RE15974P"/>
    <property type="match status" value="1"/>
</dbReference>
<dbReference type="AlphaFoldDB" id="A0A4Y8WVJ4"/>
<evidence type="ECO:0000256" key="1">
    <source>
        <dbReference type="ARBA" id="ARBA00006484"/>
    </source>
</evidence>
<accession>A0A4Y8WVJ4</accession>
<sequence length="261" mass="27944">MNTLHGRTALVTGVSRRQGIGFAVARRLARAGASLRLTHYSAHDAQQPWGADHIDAVIAELRPDLHPGASLEHTEANFGDPKEPARVMDWAGPVEILVANHARSGGDGTLAQITPQMLEAHWRVDAQSVILLTQHFAHRFAGGPGRVVWMSSGQAEGPMPGEVAYAGAKAMLAGLVRTVADELVDQGILLNAVNPGPVNTGYLDEATTYRPEQLDAIRAAFPLGRFGEPDDPARLIEFLVSDAGAWVVGQTIASEGGFRRW</sequence>
<dbReference type="PRINTS" id="PR00081">
    <property type="entry name" value="GDHRDH"/>
</dbReference>